<evidence type="ECO:0000256" key="1">
    <source>
        <dbReference type="PROSITE-ProRule" id="PRU00339"/>
    </source>
</evidence>
<dbReference type="EMBL" id="CP053085">
    <property type="protein sequence ID" value="QJR35685.1"/>
    <property type="molecule type" value="Genomic_DNA"/>
</dbReference>
<feature type="repeat" description="TPR" evidence="1">
    <location>
        <begin position="288"/>
        <end position="321"/>
    </location>
</feature>
<reference evidence="2 3" key="1">
    <citation type="submission" date="2020-05" db="EMBL/GenBank/DDBJ databases">
        <title>Complete genome sequence of Gemmatimonas greenlandica TET16.</title>
        <authorList>
            <person name="Zeng Y."/>
        </authorList>
    </citation>
    <scope>NUCLEOTIDE SEQUENCE [LARGE SCALE GENOMIC DNA]</scope>
    <source>
        <strain evidence="2 3">TET16</strain>
    </source>
</reference>
<name>A0A6M4INT1_9BACT</name>
<evidence type="ECO:0000313" key="2">
    <source>
        <dbReference type="EMBL" id="QJR35685.1"/>
    </source>
</evidence>
<keyword evidence="1" id="KW-0802">TPR repeat</keyword>
<dbReference type="Pfam" id="PF13432">
    <property type="entry name" value="TPR_16"/>
    <property type="match status" value="1"/>
</dbReference>
<dbReference type="InterPro" id="IPR011990">
    <property type="entry name" value="TPR-like_helical_dom_sf"/>
</dbReference>
<dbReference type="InterPro" id="IPR019734">
    <property type="entry name" value="TPR_rpt"/>
</dbReference>
<dbReference type="SMART" id="SM00028">
    <property type="entry name" value="TPR"/>
    <property type="match status" value="2"/>
</dbReference>
<accession>A0A6M4INT1</accession>
<dbReference type="Gene3D" id="1.25.40.10">
    <property type="entry name" value="Tetratricopeptide repeat domain"/>
    <property type="match status" value="2"/>
</dbReference>
<feature type="repeat" description="TPR" evidence="1">
    <location>
        <begin position="221"/>
        <end position="254"/>
    </location>
</feature>
<dbReference type="RefSeq" id="WP_171225116.1">
    <property type="nucleotide sequence ID" value="NZ_CP053085.1"/>
</dbReference>
<gene>
    <name evidence="2" type="ORF">HKW67_09260</name>
</gene>
<dbReference type="PROSITE" id="PS50005">
    <property type="entry name" value="TPR"/>
    <property type="match status" value="2"/>
</dbReference>
<evidence type="ECO:0000313" key="3">
    <source>
        <dbReference type="Proteomes" id="UP000500938"/>
    </source>
</evidence>
<keyword evidence="3" id="KW-1185">Reference proteome</keyword>
<dbReference type="AlphaFoldDB" id="A0A6M4INT1"/>
<dbReference type="SUPFAM" id="SSF48452">
    <property type="entry name" value="TPR-like"/>
    <property type="match status" value="1"/>
</dbReference>
<dbReference type="KEGG" id="ggr:HKW67_09260"/>
<dbReference type="Proteomes" id="UP000500938">
    <property type="component" value="Chromosome"/>
</dbReference>
<dbReference type="Pfam" id="PF13174">
    <property type="entry name" value="TPR_6"/>
    <property type="match status" value="1"/>
</dbReference>
<sequence length="339" mass="37617">MLWPFWQHTRSLHALTYVVVIATALNAGASRQPTPQDSLASIEARRDFLRLEAVARERVGRDPRDDVAWWYLARTTADDPQKRDALIPRVQQCTRDLPRSPRCHHALGLLYAAIVTSDGLTSGLRYASRIKESFTKALVLEPSNFEMRRDLVQFYLQAPRLVGGSTDQAVALAEELRAVSSARGAILRADIHAYAKEWEQALDELNRVVTDGDADLARLLAQAHYALGTAMIRAHELRRAQVLFERVSARSPNDASFQLGLGRVMLERGALPQAIIALEKAVALDAMGGAHYRLGLAYAALGRSDKAIVALEQFLVYRPSGDHATHARAMLVELRRGAR</sequence>
<proteinExistence type="predicted"/>
<protein>
    <submittedName>
        <fullName evidence="2">Tetratricopeptide repeat protein</fullName>
    </submittedName>
</protein>
<organism evidence="2 3">
    <name type="scientific">Gemmatimonas groenlandica</name>
    <dbReference type="NCBI Taxonomy" id="2732249"/>
    <lineage>
        <taxon>Bacteria</taxon>
        <taxon>Pseudomonadati</taxon>
        <taxon>Gemmatimonadota</taxon>
        <taxon>Gemmatimonadia</taxon>
        <taxon>Gemmatimonadales</taxon>
        <taxon>Gemmatimonadaceae</taxon>
        <taxon>Gemmatimonas</taxon>
    </lineage>
</organism>